<gene>
    <name evidence="1" type="ORF">JX001_13975</name>
</gene>
<proteinExistence type="predicted"/>
<dbReference type="EMBL" id="CP070968">
    <property type="protein sequence ID" value="QSF53860.1"/>
    <property type="molecule type" value="Genomic_DNA"/>
</dbReference>
<dbReference type="RefSeq" id="WP_205681463.1">
    <property type="nucleotide sequence ID" value="NZ_CP070968.1"/>
</dbReference>
<accession>A0ABX7LPH9</accession>
<evidence type="ECO:0000313" key="1">
    <source>
        <dbReference type="EMBL" id="QSF53860.1"/>
    </source>
</evidence>
<sequence length="46" mass="5023">MMDLRLLFVERGVAPSSQIGKRNFAKSVELRGLAKDGDMICKVANG</sequence>
<dbReference type="Proteomes" id="UP000662957">
    <property type="component" value="Chromosome"/>
</dbReference>
<reference evidence="1 2" key="1">
    <citation type="submission" date="2021-02" db="EMBL/GenBank/DDBJ databases">
        <title>Brevundimonas sp. CS1 genome sequence.</title>
        <authorList>
            <person name="Lee K."/>
            <person name="Choi Y.-J."/>
            <person name="Son H.-R."/>
        </authorList>
    </citation>
    <scope>NUCLEOTIDE SEQUENCE [LARGE SCALE GENOMIC DNA]</scope>
    <source>
        <strain evidence="1 2">CS1</strain>
    </source>
</reference>
<evidence type="ECO:0000313" key="2">
    <source>
        <dbReference type="Proteomes" id="UP000662957"/>
    </source>
</evidence>
<organism evidence="1 2">
    <name type="scientific">Brevundimonas fontaquae</name>
    <dbReference type="NCBI Taxonomy" id="2813778"/>
    <lineage>
        <taxon>Bacteria</taxon>
        <taxon>Pseudomonadati</taxon>
        <taxon>Pseudomonadota</taxon>
        <taxon>Alphaproteobacteria</taxon>
        <taxon>Caulobacterales</taxon>
        <taxon>Caulobacteraceae</taxon>
        <taxon>Brevundimonas</taxon>
    </lineage>
</organism>
<protein>
    <submittedName>
        <fullName evidence="1">Uncharacterized protein</fullName>
    </submittedName>
</protein>
<keyword evidence="2" id="KW-1185">Reference proteome</keyword>
<name>A0ABX7LPH9_9CAUL</name>